<dbReference type="Proteomes" id="UP000808146">
    <property type="component" value="Unassembled WGS sequence"/>
</dbReference>
<feature type="region of interest" description="Disordered" evidence="1">
    <location>
        <begin position="1"/>
        <end position="22"/>
    </location>
</feature>
<sequence>MPQLDLNKGVGPDNTPLTQRQHSPVVFDLAGLSGVGNRTSASRSLLPVSMASPKDENYTNQALWTALAAVDHIPVNDNGIHAIALGVSHF</sequence>
<dbReference type="AlphaFoldDB" id="A0A9D7LPQ0"/>
<proteinExistence type="predicted"/>
<name>A0A9D7LPQ0_9RHOO</name>
<dbReference type="EMBL" id="JADKBR010000003">
    <property type="protein sequence ID" value="MBK8889823.1"/>
    <property type="molecule type" value="Genomic_DNA"/>
</dbReference>
<evidence type="ECO:0000256" key="1">
    <source>
        <dbReference type="SAM" id="MobiDB-lite"/>
    </source>
</evidence>
<organism evidence="2 3">
    <name type="scientific">Candidatus Dechloromonas phosphorivorans</name>
    <dbReference type="NCBI Taxonomy" id="2899244"/>
    <lineage>
        <taxon>Bacteria</taxon>
        <taxon>Pseudomonadati</taxon>
        <taxon>Pseudomonadota</taxon>
        <taxon>Betaproteobacteria</taxon>
        <taxon>Rhodocyclales</taxon>
        <taxon>Azonexaceae</taxon>
        <taxon>Dechloromonas</taxon>
    </lineage>
</organism>
<comment type="caution">
    <text evidence="2">The sequence shown here is derived from an EMBL/GenBank/DDBJ whole genome shotgun (WGS) entry which is preliminary data.</text>
</comment>
<gene>
    <name evidence="2" type="ORF">IPN75_05215</name>
</gene>
<evidence type="ECO:0000313" key="3">
    <source>
        <dbReference type="Proteomes" id="UP000808146"/>
    </source>
</evidence>
<evidence type="ECO:0000313" key="2">
    <source>
        <dbReference type="EMBL" id="MBK8889823.1"/>
    </source>
</evidence>
<accession>A0A9D7LPQ0</accession>
<reference evidence="2" key="1">
    <citation type="submission" date="2020-10" db="EMBL/GenBank/DDBJ databases">
        <title>Connecting structure to function with the recovery of over 1000 high-quality activated sludge metagenome-assembled genomes encoding full-length rRNA genes using long-read sequencing.</title>
        <authorList>
            <person name="Singleton C.M."/>
            <person name="Petriglieri F."/>
            <person name="Kristensen J.M."/>
            <person name="Kirkegaard R.H."/>
            <person name="Michaelsen T.Y."/>
            <person name="Andersen M.H."/>
            <person name="Karst S.M."/>
            <person name="Dueholm M.S."/>
            <person name="Nielsen P.H."/>
            <person name="Albertsen M."/>
        </authorList>
    </citation>
    <scope>NUCLEOTIDE SEQUENCE</scope>
    <source>
        <strain evidence="2">OdNE_18-Q3-R46-58_BAT3C.305</strain>
    </source>
</reference>
<protein>
    <submittedName>
        <fullName evidence="2">Uncharacterized protein</fullName>
    </submittedName>
</protein>